<proteinExistence type="predicted"/>
<dbReference type="EMBL" id="MLJW01007812">
    <property type="protein sequence ID" value="OIQ64821.1"/>
    <property type="molecule type" value="Genomic_DNA"/>
</dbReference>
<reference evidence="2" key="1">
    <citation type="submission" date="2016-10" db="EMBL/GenBank/DDBJ databases">
        <title>Sequence of Gallionella enrichment culture.</title>
        <authorList>
            <person name="Poehlein A."/>
            <person name="Muehling M."/>
            <person name="Daniel R."/>
        </authorList>
    </citation>
    <scope>NUCLEOTIDE SEQUENCE</scope>
</reference>
<dbReference type="AlphaFoldDB" id="A0A1J5PML8"/>
<comment type="caution">
    <text evidence="2">The sequence shown here is derived from an EMBL/GenBank/DDBJ whole genome shotgun (WGS) entry which is preliminary data.</text>
</comment>
<protein>
    <submittedName>
        <fullName evidence="2">Uncharacterized protein</fullName>
    </submittedName>
</protein>
<feature type="transmembrane region" description="Helical" evidence="1">
    <location>
        <begin position="42"/>
        <end position="60"/>
    </location>
</feature>
<keyword evidence="1" id="KW-1133">Transmembrane helix</keyword>
<organism evidence="2">
    <name type="scientific">mine drainage metagenome</name>
    <dbReference type="NCBI Taxonomy" id="410659"/>
    <lineage>
        <taxon>unclassified sequences</taxon>
        <taxon>metagenomes</taxon>
        <taxon>ecological metagenomes</taxon>
    </lineage>
</organism>
<keyword evidence="1" id="KW-0472">Membrane</keyword>
<evidence type="ECO:0000256" key="1">
    <source>
        <dbReference type="SAM" id="Phobius"/>
    </source>
</evidence>
<accession>A0A1J5PML8</accession>
<evidence type="ECO:0000313" key="2">
    <source>
        <dbReference type="EMBL" id="OIQ64821.1"/>
    </source>
</evidence>
<sequence>METKPIITLLRYAAIGGNILFILWILFNAMDEGFRGTMPEKLSAIGLIGLLTVNCTLLLTKPSQKQLKSQ</sequence>
<gene>
    <name evidence="2" type="ORF">GALL_536280</name>
</gene>
<keyword evidence="1" id="KW-0812">Transmembrane</keyword>
<name>A0A1J5PML8_9ZZZZ</name>
<feature type="transmembrane region" description="Helical" evidence="1">
    <location>
        <begin position="12"/>
        <end position="30"/>
    </location>
</feature>